<reference evidence="1" key="2">
    <citation type="journal article" date="2015" name="Data Brief">
        <title>Shoot transcriptome of the giant reed, Arundo donax.</title>
        <authorList>
            <person name="Barrero R.A."/>
            <person name="Guerrero F.D."/>
            <person name="Moolhuijzen P."/>
            <person name="Goolsby J.A."/>
            <person name="Tidwell J."/>
            <person name="Bellgard S.E."/>
            <person name="Bellgard M.I."/>
        </authorList>
    </citation>
    <scope>NUCLEOTIDE SEQUENCE</scope>
    <source>
        <tissue evidence="1">Shoot tissue taken approximately 20 cm above the soil surface</tissue>
    </source>
</reference>
<protein>
    <submittedName>
        <fullName evidence="1">Uncharacterized protein</fullName>
    </submittedName>
</protein>
<accession>A0A0A9BL07</accession>
<reference evidence="1" key="1">
    <citation type="submission" date="2014-09" db="EMBL/GenBank/DDBJ databases">
        <authorList>
            <person name="Magalhaes I.L.F."/>
            <person name="Oliveira U."/>
            <person name="Santos F.R."/>
            <person name="Vidigal T.H.D.A."/>
            <person name="Brescovit A.D."/>
            <person name="Santos A.J."/>
        </authorList>
    </citation>
    <scope>NUCLEOTIDE SEQUENCE</scope>
    <source>
        <tissue evidence="1">Shoot tissue taken approximately 20 cm above the soil surface</tissue>
    </source>
</reference>
<dbReference type="EMBL" id="GBRH01235037">
    <property type="protein sequence ID" value="JAD62858.1"/>
    <property type="molecule type" value="Transcribed_RNA"/>
</dbReference>
<proteinExistence type="predicted"/>
<organism evidence="1">
    <name type="scientific">Arundo donax</name>
    <name type="common">Giant reed</name>
    <name type="synonym">Donax arundinaceus</name>
    <dbReference type="NCBI Taxonomy" id="35708"/>
    <lineage>
        <taxon>Eukaryota</taxon>
        <taxon>Viridiplantae</taxon>
        <taxon>Streptophyta</taxon>
        <taxon>Embryophyta</taxon>
        <taxon>Tracheophyta</taxon>
        <taxon>Spermatophyta</taxon>
        <taxon>Magnoliopsida</taxon>
        <taxon>Liliopsida</taxon>
        <taxon>Poales</taxon>
        <taxon>Poaceae</taxon>
        <taxon>PACMAD clade</taxon>
        <taxon>Arundinoideae</taxon>
        <taxon>Arundineae</taxon>
        <taxon>Arundo</taxon>
    </lineage>
</organism>
<sequence>MIQLNYLEHSNIVRDSLRLSSGSWSNARLVSPAVTF</sequence>
<dbReference type="AlphaFoldDB" id="A0A0A9BL07"/>
<name>A0A0A9BL07_ARUDO</name>
<evidence type="ECO:0000313" key="1">
    <source>
        <dbReference type="EMBL" id="JAD62858.1"/>
    </source>
</evidence>